<dbReference type="OMA" id="APIDINI"/>
<name>A0A401PB22_SCYTO</name>
<evidence type="ECO:0000256" key="1">
    <source>
        <dbReference type="ARBA" id="ARBA00022737"/>
    </source>
</evidence>
<feature type="region of interest" description="Disordered" evidence="4">
    <location>
        <begin position="127"/>
        <end position="148"/>
    </location>
</feature>
<dbReference type="SUPFAM" id="SSF48726">
    <property type="entry name" value="Immunoglobulin"/>
    <property type="match status" value="1"/>
</dbReference>
<gene>
    <name evidence="6" type="ORF">scyTo_0010751</name>
</gene>
<keyword evidence="1" id="KW-0677">Repeat</keyword>
<dbReference type="OrthoDB" id="428111at2759"/>
<dbReference type="CDD" id="cd00063">
    <property type="entry name" value="FN3"/>
    <property type="match status" value="2"/>
</dbReference>
<dbReference type="PROSITE" id="PS50853">
    <property type="entry name" value="FN3"/>
    <property type="match status" value="3"/>
</dbReference>
<dbReference type="PRINTS" id="PR00014">
    <property type="entry name" value="FNTYPEIII"/>
</dbReference>
<dbReference type="InterPro" id="IPR013783">
    <property type="entry name" value="Ig-like_fold"/>
</dbReference>
<dbReference type="InterPro" id="IPR003961">
    <property type="entry name" value="FN3_dom"/>
</dbReference>
<dbReference type="Pfam" id="PF00041">
    <property type="entry name" value="fn3"/>
    <property type="match status" value="2"/>
</dbReference>
<dbReference type="InterPro" id="IPR051170">
    <property type="entry name" value="Neural/epithelial_adhesion"/>
</dbReference>
<evidence type="ECO:0000313" key="7">
    <source>
        <dbReference type="Proteomes" id="UP000288216"/>
    </source>
</evidence>
<evidence type="ECO:0000313" key="6">
    <source>
        <dbReference type="EMBL" id="GCB70311.1"/>
    </source>
</evidence>
<keyword evidence="3" id="KW-0393">Immunoglobulin domain</keyword>
<feature type="domain" description="Fibronectin type-III" evidence="5">
    <location>
        <begin position="262"/>
        <end position="324"/>
    </location>
</feature>
<feature type="non-terminal residue" evidence="6">
    <location>
        <position position="1"/>
    </location>
</feature>
<evidence type="ECO:0000256" key="2">
    <source>
        <dbReference type="ARBA" id="ARBA00023157"/>
    </source>
</evidence>
<dbReference type="InterPro" id="IPR036116">
    <property type="entry name" value="FN3_sf"/>
</dbReference>
<dbReference type="InterPro" id="IPR036179">
    <property type="entry name" value="Ig-like_dom_sf"/>
</dbReference>
<accession>A0A401PB22</accession>
<organism evidence="6 7">
    <name type="scientific">Scyliorhinus torazame</name>
    <name type="common">Cloudy catshark</name>
    <name type="synonym">Catulus torazame</name>
    <dbReference type="NCBI Taxonomy" id="75743"/>
    <lineage>
        <taxon>Eukaryota</taxon>
        <taxon>Metazoa</taxon>
        <taxon>Chordata</taxon>
        <taxon>Craniata</taxon>
        <taxon>Vertebrata</taxon>
        <taxon>Chondrichthyes</taxon>
        <taxon>Elasmobranchii</taxon>
        <taxon>Galeomorphii</taxon>
        <taxon>Galeoidea</taxon>
        <taxon>Carcharhiniformes</taxon>
        <taxon>Scyliorhinidae</taxon>
        <taxon>Scyliorhinus</taxon>
    </lineage>
</organism>
<dbReference type="PANTHER" id="PTHR12231:SF242">
    <property type="entry name" value="ROUNDABOUT HOMOLOG 2"/>
    <property type="match status" value="1"/>
</dbReference>
<dbReference type="FunFam" id="2.60.40.10:FF:000055">
    <property type="entry name" value="roundabout homolog 1 isoform X2"/>
    <property type="match status" value="1"/>
</dbReference>
<feature type="domain" description="Fibronectin type-III" evidence="5">
    <location>
        <begin position="46"/>
        <end position="141"/>
    </location>
</feature>
<protein>
    <recommendedName>
        <fullName evidence="5">Fibronectin type-III domain-containing protein</fullName>
    </recommendedName>
</protein>
<proteinExistence type="predicted"/>
<reference evidence="6 7" key="1">
    <citation type="journal article" date="2018" name="Nat. Ecol. Evol.">
        <title>Shark genomes provide insights into elasmobranch evolution and the origin of vertebrates.</title>
        <authorList>
            <person name="Hara Y"/>
            <person name="Yamaguchi K"/>
            <person name="Onimaru K"/>
            <person name="Kadota M"/>
            <person name="Koyanagi M"/>
            <person name="Keeley SD"/>
            <person name="Tatsumi K"/>
            <person name="Tanaka K"/>
            <person name="Motone F"/>
            <person name="Kageyama Y"/>
            <person name="Nozu R"/>
            <person name="Adachi N"/>
            <person name="Nishimura O"/>
            <person name="Nakagawa R"/>
            <person name="Tanegashima C"/>
            <person name="Kiyatake I"/>
            <person name="Matsumoto R"/>
            <person name="Murakumo K"/>
            <person name="Nishida K"/>
            <person name="Terakita A"/>
            <person name="Kuratani S"/>
            <person name="Sato K"/>
            <person name="Hyodo S Kuraku.S."/>
        </authorList>
    </citation>
    <scope>NUCLEOTIDE SEQUENCE [LARGE SCALE GENOMIC DNA]</scope>
</reference>
<evidence type="ECO:0000256" key="4">
    <source>
        <dbReference type="SAM" id="MobiDB-lite"/>
    </source>
</evidence>
<dbReference type="STRING" id="75743.A0A401PB22"/>
<evidence type="ECO:0000256" key="3">
    <source>
        <dbReference type="ARBA" id="ARBA00023319"/>
    </source>
</evidence>
<dbReference type="PANTHER" id="PTHR12231">
    <property type="entry name" value="CTX-RELATED TYPE I TRANSMEMBRANE PROTEIN"/>
    <property type="match status" value="1"/>
</dbReference>
<dbReference type="SUPFAM" id="SSF49265">
    <property type="entry name" value="Fibronectin type III"/>
    <property type="match status" value="2"/>
</dbReference>
<dbReference type="FunFam" id="2.60.40.10:FF:000065">
    <property type="entry name" value="roundabout homolog 1 isoform X3"/>
    <property type="match status" value="1"/>
</dbReference>
<dbReference type="Proteomes" id="UP000288216">
    <property type="component" value="Unassembled WGS sequence"/>
</dbReference>
<dbReference type="AlphaFoldDB" id="A0A401PB22"/>
<feature type="domain" description="Fibronectin type-III" evidence="5">
    <location>
        <begin position="160"/>
        <end position="258"/>
    </location>
</feature>
<keyword evidence="2" id="KW-1015">Disulfide bond</keyword>
<evidence type="ECO:0000259" key="5">
    <source>
        <dbReference type="PROSITE" id="PS50853"/>
    </source>
</evidence>
<dbReference type="EMBL" id="BFAA01004694">
    <property type="protein sequence ID" value="GCB70311.1"/>
    <property type="molecule type" value="Genomic_DNA"/>
</dbReference>
<dbReference type="SMART" id="SM00060">
    <property type="entry name" value="FN3"/>
    <property type="match status" value="3"/>
</dbReference>
<dbReference type="Gene3D" id="2.60.40.10">
    <property type="entry name" value="Immunoglobulins"/>
    <property type="match status" value="3"/>
</dbReference>
<comment type="caution">
    <text evidence="6">The sequence shown here is derived from an EMBL/GenBank/DDBJ whole genome shotgun (WGS) entry which is preliminary data.</text>
</comment>
<keyword evidence="7" id="KW-1185">Reference proteome</keyword>
<sequence length="324" mass="35590">ATDSGIYTCVATSSSGETSWSAFLEVRESGAATVNVKVDMEALPGSPSKPQVADVTRNTVTLTWLAGKHVGSSPVTSYVIEAFSQSVSNSWQTVADHVKDTLYTVRGLRPNTIYLFMVRAVNAQGVSDPSQMSDPVRTQDISPPAQGVDHRQVQRELGEVIVRLHNPLVLTPSSIQVTWTVDRQSQFIQGYRVVFRQVSGLPSPSSWKVQEVKVPTERSAVLNNLKKGITYEMKVRPYFNEFQGIDSESKTARTTEEAPSAPPQSVTVMMVGNHNSTSISVSWDPPPLEQQNGIIQEYKFSLSPSLRQVLTVCPPLACHRDGMR</sequence>